<reference evidence="19" key="1">
    <citation type="submission" date="2015-04" db="UniProtKB">
        <authorList>
            <consortium name="EnsemblPlants"/>
        </authorList>
    </citation>
    <scope>IDENTIFICATION</scope>
</reference>
<dbReference type="Proteomes" id="UP000008021">
    <property type="component" value="Chromosome 2"/>
</dbReference>
<dbReference type="SMART" id="SM00184">
    <property type="entry name" value="RING"/>
    <property type="match status" value="2"/>
</dbReference>
<evidence type="ECO:0000256" key="4">
    <source>
        <dbReference type="ARBA" id="ARBA00012483"/>
    </source>
</evidence>
<evidence type="ECO:0000256" key="8">
    <source>
        <dbReference type="ARBA" id="ARBA00022729"/>
    </source>
</evidence>
<keyword evidence="10" id="KW-0833">Ubl conjugation pathway</keyword>
<sequence length="715" mass="75769">MAKPFPDPPKLPVPEPPKPGSDGACYDCPSPPPPHSRDHRRVVIALATTASLLFAILLAFSIYCFIRRRRQQRARREALLAPPPSDAAGGTPGAPVAAGDGVVGAGEGEGEGEVLHHAWHIRTVGLDEAAIESIALTRYRAGAGMLGATDCPVCLGEFRDGELLRLLPKCGHAFHVPCIDAWLRAHVNCPLCRAHVLHPADADADADDGERVPPPAGANGGGGGAATDQASSPTDQTADQENPGQQQQGEQHELRVQIDRRDQPSSPEPPRRSPDPRAQSFRRVASMGSRSPPAPSEDAPEDEQTTQSSKEKQGSGGDAACCCKAPSGSGRLHHMRRSFSGGGVRRSLPSRHGRTSSSMLPLRRGVVMGVAAANVAAFVLLAIAPVAAAPSPPRSGGDSLSFSDVISISFFMAVFFPVFIVLLAFACLRLFRPLDDDDEHALADTSSSEWSRRGGGGGNRAGLDAAEIAALPLVSYRDARRHRIGDARGDPLECAVCLLEFDDDDALRLLPACPHAFHPECIGLWLEKHVTCPLCRANVLDAPPPPPPPSLEQDTASPPPAHETVVVIGDAGASGNEEAEAEAEERIRIQCLAGIRRAAGRQALPRSNSTGHERGGGGMERFALRLPEHVRLEILMSHRLRHVTSAVASVRVREGSAHDAGAVRTAVARLLSLFVPGVGWKGDDEGKSSKAAEGSSRRRRDESARGGVGEEKRSE</sequence>
<keyword evidence="11" id="KW-0862">Zinc</keyword>
<feature type="compositionally biased region" description="Pro residues" evidence="16">
    <location>
        <begin position="1"/>
        <end position="19"/>
    </location>
</feature>
<dbReference type="GO" id="GO:0008270">
    <property type="term" value="F:zinc ion binding"/>
    <property type="evidence" value="ECO:0007669"/>
    <property type="project" value="UniProtKB-KW"/>
</dbReference>
<dbReference type="InterPro" id="IPR013083">
    <property type="entry name" value="Znf_RING/FYVE/PHD"/>
</dbReference>
<feature type="region of interest" description="Disordered" evidence="16">
    <location>
        <begin position="1"/>
        <end position="35"/>
    </location>
</feature>
<feature type="transmembrane region" description="Helical" evidence="17">
    <location>
        <begin position="408"/>
        <end position="431"/>
    </location>
</feature>
<comment type="subcellular location">
    <subcellularLocation>
        <location evidence="2">Membrane</location>
        <topology evidence="2">Single-pass membrane protein</topology>
    </subcellularLocation>
</comment>
<dbReference type="PANTHER" id="PTHR46913:SF19">
    <property type="entry name" value="RING-TYPE E3 UBIQUITIN TRANSFERASE"/>
    <property type="match status" value="1"/>
</dbReference>
<keyword evidence="9 15" id="KW-0863">Zinc-finger</keyword>
<keyword evidence="12 17" id="KW-1133">Transmembrane helix</keyword>
<dbReference type="AlphaFoldDB" id="A0A0E0CMA3"/>
<evidence type="ECO:0000256" key="14">
    <source>
        <dbReference type="ARBA" id="ARBA00024209"/>
    </source>
</evidence>
<dbReference type="Gene3D" id="3.30.40.10">
    <property type="entry name" value="Zinc/RING finger domain, C3HC4 (zinc finger)"/>
    <property type="match status" value="2"/>
</dbReference>
<name>A0A0E0CMA3_9ORYZ</name>
<dbReference type="PROSITE" id="PS50089">
    <property type="entry name" value="ZF_RING_2"/>
    <property type="match status" value="2"/>
</dbReference>
<keyword evidence="6 17" id="KW-0812">Transmembrane</keyword>
<evidence type="ECO:0000256" key="16">
    <source>
        <dbReference type="SAM" id="MobiDB-lite"/>
    </source>
</evidence>
<feature type="transmembrane region" description="Helical" evidence="17">
    <location>
        <begin position="366"/>
        <end position="388"/>
    </location>
</feature>
<organism evidence="19">
    <name type="scientific">Oryza meridionalis</name>
    <dbReference type="NCBI Taxonomy" id="40149"/>
    <lineage>
        <taxon>Eukaryota</taxon>
        <taxon>Viridiplantae</taxon>
        <taxon>Streptophyta</taxon>
        <taxon>Embryophyta</taxon>
        <taxon>Tracheophyta</taxon>
        <taxon>Spermatophyta</taxon>
        <taxon>Magnoliopsida</taxon>
        <taxon>Liliopsida</taxon>
        <taxon>Poales</taxon>
        <taxon>Poaceae</taxon>
        <taxon>BOP clade</taxon>
        <taxon>Oryzoideae</taxon>
        <taxon>Oryzeae</taxon>
        <taxon>Oryzinae</taxon>
        <taxon>Oryza</taxon>
    </lineage>
</organism>
<dbReference type="FunFam" id="3.30.40.10:FF:000187">
    <property type="entry name" value="E3 ubiquitin-protein ligase ATL6"/>
    <property type="match status" value="1"/>
</dbReference>
<feature type="compositionally biased region" description="Basic and acidic residues" evidence="16">
    <location>
        <begin position="250"/>
        <end position="275"/>
    </location>
</feature>
<keyword evidence="7" id="KW-0479">Metal-binding</keyword>
<evidence type="ECO:0000256" key="6">
    <source>
        <dbReference type="ARBA" id="ARBA00022692"/>
    </source>
</evidence>
<evidence type="ECO:0000256" key="17">
    <source>
        <dbReference type="SAM" id="Phobius"/>
    </source>
</evidence>
<feature type="domain" description="RING-type" evidence="18">
    <location>
        <begin position="494"/>
        <end position="536"/>
    </location>
</feature>
<accession>A0A0E0CMA3</accession>
<evidence type="ECO:0000256" key="2">
    <source>
        <dbReference type="ARBA" id="ARBA00004167"/>
    </source>
</evidence>
<evidence type="ECO:0000256" key="15">
    <source>
        <dbReference type="PROSITE-ProRule" id="PRU00175"/>
    </source>
</evidence>
<protein>
    <recommendedName>
        <fullName evidence="4">RING-type E3 ubiquitin transferase</fullName>
        <ecNumber evidence="4">2.3.2.27</ecNumber>
    </recommendedName>
</protein>
<evidence type="ECO:0000313" key="19">
    <source>
        <dbReference type="EnsemblPlants" id="OMERI02G20980.1"/>
    </source>
</evidence>
<dbReference type="GO" id="GO:0016567">
    <property type="term" value="P:protein ubiquitination"/>
    <property type="evidence" value="ECO:0007669"/>
    <property type="project" value="InterPro"/>
</dbReference>
<feature type="compositionally biased region" description="Polar residues" evidence="16">
    <location>
        <begin position="228"/>
        <end position="239"/>
    </location>
</feature>
<comment type="catalytic activity">
    <reaction evidence="1">
        <text>S-ubiquitinyl-[E2 ubiquitin-conjugating enzyme]-L-cysteine + [acceptor protein]-L-lysine = [E2 ubiquitin-conjugating enzyme]-L-cysteine + N(6)-ubiquitinyl-[acceptor protein]-L-lysine.</text>
        <dbReference type="EC" id="2.3.2.27"/>
    </reaction>
</comment>
<dbReference type="EC" id="2.3.2.27" evidence="4"/>
<evidence type="ECO:0000256" key="9">
    <source>
        <dbReference type="ARBA" id="ARBA00022771"/>
    </source>
</evidence>
<dbReference type="Pfam" id="PF13639">
    <property type="entry name" value="zf-RING_2"/>
    <property type="match status" value="2"/>
</dbReference>
<evidence type="ECO:0000256" key="1">
    <source>
        <dbReference type="ARBA" id="ARBA00000900"/>
    </source>
</evidence>
<feature type="compositionally biased region" description="Basic and acidic residues" evidence="16">
    <location>
        <begin position="681"/>
        <end position="715"/>
    </location>
</feature>
<keyword evidence="8" id="KW-0732">Signal</keyword>
<dbReference type="GO" id="GO:0061630">
    <property type="term" value="F:ubiquitin protein ligase activity"/>
    <property type="evidence" value="ECO:0007669"/>
    <property type="project" value="UniProtKB-EC"/>
</dbReference>
<dbReference type="FunFam" id="3.30.40.10:FF:000285">
    <property type="entry name" value="RING-H2 finger protein ATL43"/>
    <property type="match status" value="1"/>
</dbReference>
<dbReference type="HOGENOM" id="CLU_382378_0_0_1"/>
<evidence type="ECO:0000256" key="5">
    <source>
        <dbReference type="ARBA" id="ARBA00022679"/>
    </source>
</evidence>
<evidence type="ECO:0000313" key="20">
    <source>
        <dbReference type="Proteomes" id="UP000008021"/>
    </source>
</evidence>
<dbReference type="EnsemblPlants" id="OMERI02G20980.1">
    <property type="protein sequence ID" value="OMERI02G20980.1"/>
    <property type="gene ID" value="OMERI02G20980"/>
</dbReference>
<dbReference type="Gramene" id="OMERI02G20980.1">
    <property type="protein sequence ID" value="OMERI02G20980.1"/>
    <property type="gene ID" value="OMERI02G20980"/>
</dbReference>
<feature type="region of interest" description="Disordered" evidence="16">
    <location>
        <begin position="203"/>
        <end position="357"/>
    </location>
</feature>
<dbReference type="CDD" id="cd16461">
    <property type="entry name" value="RING-H2_EL5-like"/>
    <property type="match status" value="1"/>
</dbReference>
<evidence type="ECO:0000259" key="18">
    <source>
        <dbReference type="PROSITE" id="PS50089"/>
    </source>
</evidence>
<feature type="region of interest" description="Disordered" evidence="16">
    <location>
        <begin position="680"/>
        <end position="715"/>
    </location>
</feature>
<proteinExistence type="inferred from homology"/>
<evidence type="ECO:0000256" key="11">
    <source>
        <dbReference type="ARBA" id="ARBA00022833"/>
    </source>
</evidence>
<evidence type="ECO:0000256" key="12">
    <source>
        <dbReference type="ARBA" id="ARBA00022989"/>
    </source>
</evidence>
<dbReference type="GO" id="GO:0016020">
    <property type="term" value="C:membrane"/>
    <property type="evidence" value="ECO:0007669"/>
    <property type="project" value="UniProtKB-SubCell"/>
</dbReference>
<dbReference type="InterPro" id="IPR001841">
    <property type="entry name" value="Znf_RING"/>
</dbReference>
<dbReference type="STRING" id="40149.A0A0E0CMA3"/>
<evidence type="ECO:0000256" key="13">
    <source>
        <dbReference type="ARBA" id="ARBA00023136"/>
    </source>
</evidence>
<reference evidence="19" key="2">
    <citation type="submission" date="2018-05" db="EMBL/GenBank/DDBJ databases">
        <title>OmerRS3 (Oryza meridionalis Reference Sequence Version 3).</title>
        <authorList>
            <person name="Zhang J."/>
            <person name="Kudrna D."/>
            <person name="Lee S."/>
            <person name="Talag J."/>
            <person name="Welchert J."/>
            <person name="Wing R.A."/>
        </authorList>
    </citation>
    <scope>NUCLEOTIDE SEQUENCE [LARGE SCALE GENOMIC DNA]</scope>
    <source>
        <strain evidence="19">cv. OR44</strain>
    </source>
</reference>
<dbReference type="PANTHER" id="PTHR46913">
    <property type="entry name" value="RING-H2 FINGER PROTEIN ATL16"/>
    <property type="match status" value="1"/>
</dbReference>
<keyword evidence="20" id="KW-1185">Reference proteome</keyword>
<dbReference type="eggNOG" id="KOG0800">
    <property type="taxonomic scope" value="Eukaryota"/>
</dbReference>
<dbReference type="SUPFAM" id="SSF57850">
    <property type="entry name" value="RING/U-box"/>
    <property type="match status" value="2"/>
</dbReference>
<evidence type="ECO:0000256" key="3">
    <source>
        <dbReference type="ARBA" id="ARBA00004906"/>
    </source>
</evidence>
<evidence type="ECO:0000256" key="7">
    <source>
        <dbReference type="ARBA" id="ARBA00022723"/>
    </source>
</evidence>
<evidence type="ECO:0000256" key="10">
    <source>
        <dbReference type="ARBA" id="ARBA00022786"/>
    </source>
</evidence>
<feature type="transmembrane region" description="Helical" evidence="17">
    <location>
        <begin position="42"/>
        <end position="66"/>
    </location>
</feature>
<dbReference type="InterPro" id="IPR044600">
    <property type="entry name" value="ATL1/ATL16-like"/>
</dbReference>
<feature type="compositionally biased region" description="Low complexity" evidence="16">
    <location>
        <begin position="240"/>
        <end position="249"/>
    </location>
</feature>
<keyword evidence="5" id="KW-0808">Transferase</keyword>
<keyword evidence="13 17" id="KW-0472">Membrane</keyword>
<feature type="domain" description="RING-type" evidence="18">
    <location>
        <begin position="151"/>
        <end position="193"/>
    </location>
</feature>
<comment type="pathway">
    <text evidence="3">Protein modification; protein ubiquitination.</text>
</comment>
<comment type="similarity">
    <text evidence="14">Belongs to the RING-type zinc finger family. ATL subfamily.</text>
</comment>